<dbReference type="Pfam" id="PF13844">
    <property type="entry name" value="Glyco_transf_41"/>
    <property type="match status" value="2"/>
</dbReference>
<proteinExistence type="inferred from homology"/>
<evidence type="ECO:0000256" key="1">
    <source>
        <dbReference type="ARBA" id="ARBA00004922"/>
    </source>
</evidence>
<dbReference type="Proteomes" id="UP000320225">
    <property type="component" value="Unassembled WGS sequence"/>
</dbReference>
<keyword evidence="7" id="KW-0802">TPR repeat</keyword>
<dbReference type="OrthoDB" id="101857at2"/>
<dbReference type="AlphaFoldDB" id="A0A554WSH5"/>
<gene>
    <name evidence="9" type="ORF">Tsedi_00825</name>
</gene>
<reference evidence="9 10" key="1">
    <citation type="submission" date="2019-07" db="EMBL/GenBank/DDBJ databases">
        <title>Tepidimonas sediminis YIM 72259 draft genome.</title>
        <authorList>
            <person name="Da Costa M.S."/>
            <person name="Froufe H.J.C."/>
            <person name="Egas C."/>
            <person name="Albuquerque L."/>
        </authorList>
    </citation>
    <scope>NUCLEOTIDE SEQUENCE [LARGE SCALE GENOMIC DNA]</scope>
    <source>
        <strain evidence="9 10">YIM 72259</strain>
    </source>
</reference>
<keyword evidence="4" id="KW-0328">Glycosyltransferase</keyword>
<name>A0A554WSH5_9BURK</name>
<dbReference type="SMART" id="SM00028">
    <property type="entry name" value="TPR"/>
    <property type="match status" value="3"/>
</dbReference>
<sequence length="607" mass="67468">MTASIHQNLPAWLEQAWQGKLSLLELTSAAEGLVRAGHPVAAVALYRAWLRVPRTSHDHLAWFNLGALLAQLDDPAGARDAYLSAIARAPGFLQARFNLGLVYERLGHSDAAIGQWRTVARLASAADPDGRALKLLALNNLGRHLEDLKRYAEASAALTESLLIEPDQPDVIHHWIFERAKQCLWPVHEPLPGLDVDKLWAHTSALAMIAMTDDPQAQLAAAQRYVRDKLGGGIRPALAQPRAHGHRRIRIGYCSSDFRQHPVAMLTAELFELHDRSAFELYAFDWTPEDASPLRQRIKRAFDHFIRIDGLDDEAAARLIRSHEIDVLVDLHGQTMGARPGIFTWRPAPIQITYLGLPATTGFPFIDYVIADRFLIPPEMAPFYTEKPLYMPGVYQVSDRRRTVGPTPSRQACGLPEQAFVFCCMNNNYKITPAMFDVWMRILQQVPASVLWLLADNEQAPENLVREAVARGVDPARLIFAPRTSPADYLARYALADLFLDTFPFNAGTTANDALWMGLPVLTLSGRTFASRMAGALLTAAGVPELITFDAATYERRAIELANRPDELAGLRARLAEAREASPLFDIPGWVQAYEARLKELVAQLPA</sequence>
<dbReference type="InterPro" id="IPR011990">
    <property type="entry name" value="TPR-like_helical_dom_sf"/>
</dbReference>
<dbReference type="InterPro" id="IPR029489">
    <property type="entry name" value="OGT/SEC/SPY_C"/>
</dbReference>
<comment type="caution">
    <text evidence="9">The sequence shown here is derived from an EMBL/GenBank/DDBJ whole genome shotgun (WGS) entry which is preliminary data.</text>
</comment>
<evidence type="ECO:0000259" key="8">
    <source>
        <dbReference type="Pfam" id="PF13844"/>
    </source>
</evidence>
<dbReference type="InterPro" id="IPR019734">
    <property type="entry name" value="TPR_rpt"/>
</dbReference>
<evidence type="ECO:0000256" key="3">
    <source>
        <dbReference type="ARBA" id="ARBA00011970"/>
    </source>
</evidence>
<evidence type="ECO:0000313" key="10">
    <source>
        <dbReference type="Proteomes" id="UP000320225"/>
    </source>
</evidence>
<dbReference type="Gene3D" id="3.40.50.11380">
    <property type="match status" value="1"/>
</dbReference>
<feature type="domain" description="O-GlcNAc transferase C-terminal" evidence="8">
    <location>
        <begin position="244"/>
        <end position="402"/>
    </location>
</feature>
<accession>A0A554WSH5</accession>
<feature type="domain" description="O-GlcNAc transferase C-terminal" evidence="8">
    <location>
        <begin position="409"/>
        <end position="591"/>
    </location>
</feature>
<evidence type="ECO:0000256" key="6">
    <source>
        <dbReference type="ARBA" id="ARBA00022737"/>
    </source>
</evidence>
<keyword evidence="6" id="KW-0677">Repeat</keyword>
<dbReference type="Pfam" id="PF13181">
    <property type="entry name" value="TPR_8"/>
    <property type="match status" value="1"/>
</dbReference>
<dbReference type="SUPFAM" id="SSF53756">
    <property type="entry name" value="UDP-Glycosyltransferase/glycogen phosphorylase"/>
    <property type="match status" value="1"/>
</dbReference>
<comment type="similarity">
    <text evidence="2">Belongs to the glycosyltransferase 41 family. O-GlcNAc transferase subfamily.</text>
</comment>
<keyword evidence="10" id="KW-1185">Reference proteome</keyword>
<dbReference type="EMBL" id="VJND01000003">
    <property type="protein sequence ID" value="TSE26521.1"/>
    <property type="molecule type" value="Genomic_DNA"/>
</dbReference>
<keyword evidence="5 9" id="KW-0808">Transferase</keyword>
<evidence type="ECO:0000256" key="5">
    <source>
        <dbReference type="ARBA" id="ARBA00022679"/>
    </source>
</evidence>
<evidence type="ECO:0000256" key="4">
    <source>
        <dbReference type="ARBA" id="ARBA00022676"/>
    </source>
</evidence>
<dbReference type="SUPFAM" id="SSF48452">
    <property type="entry name" value="TPR-like"/>
    <property type="match status" value="1"/>
</dbReference>
<comment type="pathway">
    <text evidence="1">Protein modification; protein glycosylation.</text>
</comment>
<organism evidence="9 10">
    <name type="scientific">Tepidimonas sediminis</name>
    <dbReference type="NCBI Taxonomy" id="2588941"/>
    <lineage>
        <taxon>Bacteria</taxon>
        <taxon>Pseudomonadati</taxon>
        <taxon>Pseudomonadota</taxon>
        <taxon>Betaproteobacteria</taxon>
        <taxon>Burkholderiales</taxon>
        <taxon>Tepidimonas</taxon>
    </lineage>
</organism>
<dbReference type="GO" id="GO:0097363">
    <property type="term" value="F:protein O-acetylglucosaminyltransferase activity"/>
    <property type="evidence" value="ECO:0007669"/>
    <property type="project" value="UniProtKB-EC"/>
</dbReference>
<dbReference type="Gene3D" id="1.25.40.10">
    <property type="entry name" value="Tetratricopeptide repeat domain"/>
    <property type="match status" value="1"/>
</dbReference>
<protein>
    <recommendedName>
        <fullName evidence="3">protein O-GlcNAc transferase</fullName>
        <ecNumber evidence="3">2.4.1.255</ecNumber>
    </recommendedName>
</protein>
<dbReference type="EC" id="2.4.1.255" evidence="3"/>
<dbReference type="Gene3D" id="3.40.50.2000">
    <property type="entry name" value="Glycogen Phosphorylase B"/>
    <property type="match status" value="1"/>
</dbReference>
<dbReference type="PANTHER" id="PTHR44998">
    <property type="match status" value="1"/>
</dbReference>
<evidence type="ECO:0000256" key="2">
    <source>
        <dbReference type="ARBA" id="ARBA00005386"/>
    </source>
</evidence>
<evidence type="ECO:0000313" key="9">
    <source>
        <dbReference type="EMBL" id="TSE26521.1"/>
    </source>
</evidence>
<dbReference type="PANTHER" id="PTHR44998:SF1">
    <property type="entry name" value="UDP-N-ACETYLGLUCOSAMINE--PEPTIDE N-ACETYLGLUCOSAMINYLTRANSFERASE 110 KDA SUBUNIT"/>
    <property type="match status" value="1"/>
</dbReference>
<evidence type="ECO:0000256" key="7">
    <source>
        <dbReference type="ARBA" id="ARBA00022803"/>
    </source>
</evidence>